<dbReference type="RefSeq" id="XP_009026584.1">
    <property type="nucleotide sequence ID" value="XM_009028336.1"/>
</dbReference>
<dbReference type="InParanoid" id="T1FET9"/>
<proteinExistence type="predicted"/>
<feature type="compositionally biased region" description="Low complexity" evidence="1">
    <location>
        <begin position="1"/>
        <end position="33"/>
    </location>
</feature>
<dbReference type="EMBL" id="AMQM01006878">
    <property type="status" value="NOT_ANNOTATED_CDS"/>
    <property type="molecule type" value="Genomic_DNA"/>
</dbReference>
<feature type="region of interest" description="Disordered" evidence="1">
    <location>
        <begin position="655"/>
        <end position="695"/>
    </location>
</feature>
<feature type="region of interest" description="Disordered" evidence="1">
    <location>
        <begin position="78"/>
        <end position="97"/>
    </location>
</feature>
<dbReference type="HOGENOM" id="CLU_381855_0_0_1"/>
<evidence type="ECO:0000256" key="1">
    <source>
        <dbReference type="SAM" id="MobiDB-lite"/>
    </source>
</evidence>
<feature type="compositionally biased region" description="Polar residues" evidence="1">
    <location>
        <begin position="282"/>
        <end position="296"/>
    </location>
</feature>
<dbReference type="EnsemblMetazoa" id="HelroT179516">
    <property type="protein sequence ID" value="HelroP179516"/>
    <property type="gene ID" value="HelroG179516"/>
</dbReference>
<reference evidence="3" key="3">
    <citation type="submission" date="2015-06" db="UniProtKB">
        <authorList>
            <consortium name="EnsemblMetazoa"/>
        </authorList>
    </citation>
    <scope>IDENTIFICATION</scope>
</reference>
<evidence type="ECO:0000313" key="3">
    <source>
        <dbReference type="EnsemblMetazoa" id="HelroP179516"/>
    </source>
</evidence>
<keyword evidence="4" id="KW-1185">Reference proteome</keyword>
<feature type="compositionally biased region" description="Basic and acidic residues" evidence="1">
    <location>
        <begin position="88"/>
        <end position="97"/>
    </location>
</feature>
<dbReference type="KEGG" id="hro:HELRODRAFT_179516"/>
<protein>
    <submittedName>
        <fullName evidence="2 3">Uncharacterized protein</fullName>
    </submittedName>
</protein>
<name>T1FET9_HELRO</name>
<evidence type="ECO:0000313" key="2">
    <source>
        <dbReference type="EMBL" id="ESN95439.1"/>
    </source>
</evidence>
<feature type="region of interest" description="Disordered" evidence="1">
    <location>
        <begin position="280"/>
        <end position="299"/>
    </location>
</feature>
<dbReference type="CTD" id="20207338"/>
<organism evidence="3 4">
    <name type="scientific">Helobdella robusta</name>
    <name type="common">Californian leech</name>
    <dbReference type="NCBI Taxonomy" id="6412"/>
    <lineage>
        <taxon>Eukaryota</taxon>
        <taxon>Metazoa</taxon>
        <taxon>Spiralia</taxon>
        <taxon>Lophotrochozoa</taxon>
        <taxon>Annelida</taxon>
        <taxon>Clitellata</taxon>
        <taxon>Hirudinea</taxon>
        <taxon>Rhynchobdellida</taxon>
        <taxon>Glossiphoniidae</taxon>
        <taxon>Helobdella</taxon>
    </lineage>
</organism>
<evidence type="ECO:0000313" key="4">
    <source>
        <dbReference type="Proteomes" id="UP000015101"/>
    </source>
</evidence>
<gene>
    <name evidence="3" type="primary">20207338</name>
    <name evidence="2" type="ORF">HELRODRAFT_179516</name>
</gene>
<dbReference type="AlphaFoldDB" id="T1FET9"/>
<feature type="compositionally biased region" description="Low complexity" evidence="1">
    <location>
        <begin position="328"/>
        <end position="349"/>
    </location>
</feature>
<dbReference type="EMBL" id="KB097528">
    <property type="protein sequence ID" value="ESN95439.1"/>
    <property type="molecule type" value="Genomic_DNA"/>
</dbReference>
<reference evidence="4" key="1">
    <citation type="submission" date="2012-12" db="EMBL/GenBank/DDBJ databases">
        <authorList>
            <person name="Hellsten U."/>
            <person name="Grimwood J."/>
            <person name="Chapman J.A."/>
            <person name="Shapiro H."/>
            <person name="Aerts A."/>
            <person name="Otillar R.P."/>
            <person name="Terry A.Y."/>
            <person name="Boore J.L."/>
            <person name="Simakov O."/>
            <person name="Marletaz F."/>
            <person name="Cho S.-J."/>
            <person name="Edsinger-Gonzales E."/>
            <person name="Havlak P."/>
            <person name="Kuo D.-H."/>
            <person name="Larsson T."/>
            <person name="Lv J."/>
            <person name="Arendt D."/>
            <person name="Savage R."/>
            <person name="Osoegawa K."/>
            <person name="de Jong P."/>
            <person name="Lindberg D.R."/>
            <person name="Seaver E.C."/>
            <person name="Weisblat D.A."/>
            <person name="Putnam N.H."/>
            <person name="Grigoriev I.V."/>
            <person name="Rokhsar D.S."/>
        </authorList>
    </citation>
    <scope>NUCLEOTIDE SEQUENCE</scope>
</reference>
<accession>T1FET9</accession>
<dbReference type="GeneID" id="20207338"/>
<reference evidence="2 4" key="2">
    <citation type="journal article" date="2013" name="Nature">
        <title>Insights into bilaterian evolution from three spiralian genomes.</title>
        <authorList>
            <person name="Simakov O."/>
            <person name="Marletaz F."/>
            <person name="Cho S.J."/>
            <person name="Edsinger-Gonzales E."/>
            <person name="Havlak P."/>
            <person name="Hellsten U."/>
            <person name="Kuo D.H."/>
            <person name="Larsson T."/>
            <person name="Lv J."/>
            <person name="Arendt D."/>
            <person name="Savage R."/>
            <person name="Osoegawa K."/>
            <person name="de Jong P."/>
            <person name="Grimwood J."/>
            <person name="Chapman J.A."/>
            <person name="Shapiro H."/>
            <person name="Aerts A."/>
            <person name="Otillar R.P."/>
            <person name="Terry A.Y."/>
            <person name="Boore J.L."/>
            <person name="Grigoriev I.V."/>
            <person name="Lindberg D.R."/>
            <person name="Seaver E.C."/>
            <person name="Weisblat D.A."/>
            <person name="Putnam N.H."/>
            <person name="Rokhsar D.S."/>
        </authorList>
    </citation>
    <scope>NUCLEOTIDE SEQUENCE</scope>
</reference>
<feature type="region of interest" description="Disordered" evidence="1">
    <location>
        <begin position="542"/>
        <end position="561"/>
    </location>
</feature>
<feature type="compositionally biased region" description="Polar residues" evidence="1">
    <location>
        <begin position="551"/>
        <end position="561"/>
    </location>
</feature>
<sequence length="725" mass="80683">MTKSCSNNIPSFSNTTTTNTMSTTSNATSISSSAEAGIDPNDRYLLPLQSSGFYTTKTDGNKINWADTIDEEENKQLKQSQHHYSLHHTRDSDTKDFWSNKTDGSKDEFINFENVNDVVDDEYEDDYNLNYANYNNRYLNNNDNKINILNLTVSNNFKQHSENNNDNKVVNKTDSNDYKKPALLHDSNRCSSSSLIQPLRNDHASNVNNSRHADKYKQISSNQATDDGKVATNKLSSSEKNYFLEIGSDHARQSNFQVLTAVNNRGSKCEDYADHKIENKNSNDQFRSSSLQSSFDNGKKLEQIKSATLSASTKSMKKNDRESFQHESVISSSQNSQNNSGNVGYQTNTTTSTAANTKVFNKSSSCSSGNVNSSSIKLINDASNNGGKNMASVNHSKKAWGVDMNTEKDYTVKCSAEKKTSDNDIDIRNTAVNFVNSQLANPKNSKKIEIKLAETADSDKNLKDHQNVSKLKQPPVANAWHNRQKEMKLASNDQTAALKHQQNQQPLLNKWKDEDSVDFLFEGAVITNSNLYSQSSDKFKSTRSSHEKHLSTTTSVGLTTNNIATTSKPPALMDLHIARPPTSLLKESLLLSPEDFINDDDEDSNEVNGVWKDGGESFRMATKLFLLGQKSNQRPNSIENFKRSCYDYDENDYGARKSKGGNHGGSGRFGDSTRSGWNDSIPGKRGRGIARGSKGRSYDDLVKLISSNDGEGAERKSLSKKFDLK</sequence>
<feature type="region of interest" description="Disordered" evidence="1">
    <location>
        <begin position="308"/>
        <end position="349"/>
    </location>
</feature>
<feature type="region of interest" description="Disordered" evidence="1">
    <location>
        <begin position="206"/>
        <end position="230"/>
    </location>
</feature>
<feature type="region of interest" description="Disordered" evidence="1">
    <location>
        <begin position="1"/>
        <end position="38"/>
    </location>
</feature>
<dbReference type="Proteomes" id="UP000015101">
    <property type="component" value="Unassembled WGS sequence"/>
</dbReference>